<name>A0A561TBX6_9ACTN</name>
<dbReference type="GO" id="GO:0051213">
    <property type="term" value="F:dioxygenase activity"/>
    <property type="evidence" value="ECO:0007669"/>
    <property type="project" value="UniProtKB-KW"/>
</dbReference>
<dbReference type="InterPro" id="IPR005123">
    <property type="entry name" value="Oxoglu/Fe-dep_dioxygenase_dom"/>
</dbReference>
<dbReference type="InterPro" id="IPR006620">
    <property type="entry name" value="Pro_4_hyd_alph"/>
</dbReference>
<evidence type="ECO:0000256" key="3">
    <source>
        <dbReference type="ARBA" id="ARBA00022896"/>
    </source>
</evidence>
<dbReference type="RefSeq" id="WP_145866711.1">
    <property type="nucleotide sequence ID" value="NZ_BNCE01000023.1"/>
</dbReference>
<evidence type="ECO:0000256" key="5">
    <source>
        <dbReference type="ARBA" id="ARBA00023002"/>
    </source>
</evidence>
<evidence type="ECO:0000256" key="2">
    <source>
        <dbReference type="ARBA" id="ARBA00022723"/>
    </source>
</evidence>
<organism evidence="8 9">
    <name type="scientific">Streptomyces capillispiralis</name>
    <dbReference type="NCBI Taxonomy" id="68182"/>
    <lineage>
        <taxon>Bacteria</taxon>
        <taxon>Bacillati</taxon>
        <taxon>Actinomycetota</taxon>
        <taxon>Actinomycetes</taxon>
        <taxon>Kitasatosporales</taxon>
        <taxon>Streptomycetaceae</taxon>
        <taxon>Streptomyces</taxon>
    </lineage>
</organism>
<keyword evidence="3" id="KW-0847">Vitamin C</keyword>
<keyword evidence="9" id="KW-1185">Reference proteome</keyword>
<dbReference type="PROSITE" id="PS51471">
    <property type="entry name" value="FE2OG_OXY"/>
    <property type="match status" value="1"/>
</dbReference>
<dbReference type="GO" id="GO:0005506">
    <property type="term" value="F:iron ion binding"/>
    <property type="evidence" value="ECO:0007669"/>
    <property type="project" value="InterPro"/>
</dbReference>
<dbReference type="SMART" id="SM00702">
    <property type="entry name" value="P4Hc"/>
    <property type="match status" value="1"/>
</dbReference>
<keyword evidence="6" id="KW-0408">Iron</keyword>
<sequence length="221" mass="23951">MTTTVDNAPFDYDALARTEPATDPFRWALVRGMLPGALGTRLAEEFPTEGFTLTERATGTGGKGYSTRNLKLVERSEPVPAALESLTPRWRGVIDALLSPRYRAAVAALSGRDLTGCTVEARAVRYGAGSWIDPHTDRADKAVTQTWYFNSGWLPEWGGALCILAGPSGDEVVRQVRPDLGESVVLVPSDASWHSVAAVTDEARQERQTLLVHFVRPEAAG</sequence>
<protein>
    <submittedName>
        <fullName evidence="8">Rps23 Pro-64 3,4-dihydroxylase Tpa1-like proline 4-hydroxylase</fullName>
    </submittedName>
</protein>
<evidence type="ECO:0000256" key="1">
    <source>
        <dbReference type="ARBA" id="ARBA00001961"/>
    </source>
</evidence>
<evidence type="ECO:0000313" key="8">
    <source>
        <dbReference type="EMBL" id="TWF84612.1"/>
    </source>
</evidence>
<dbReference type="GO" id="GO:0031418">
    <property type="term" value="F:L-ascorbic acid binding"/>
    <property type="evidence" value="ECO:0007669"/>
    <property type="project" value="UniProtKB-KW"/>
</dbReference>
<comment type="cofactor">
    <cofactor evidence="1">
        <name>L-ascorbate</name>
        <dbReference type="ChEBI" id="CHEBI:38290"/>
    </cofactor>
</comment>
<evidence type="ECO:0000256" key="4">
    <source>
        <dbReference type="ARBA" id="ARBA00022964"/>
    </source>
</evidence>
<keyword evidence="5" id="KW-0560">Oxidoreductase</keyword>
<dbReference type="EMBL" id="VIWV01000001">
    <property type="protein sequence ID" value="TWF84612.1"/>
    <property type="molecule type" value="Genomic_DNA"/>
</dbReference>
<dbReference type="Pfam" id="PF13640">
    <property type="entry name" value="2OG-FeII_Oxy_3"/>
    <property type="match status" value="1"/>
</dbReference>
<evidence type="ECO:0000259" key="7">
    <source>
        <dbReference type="PROSITE" id="PS51471"/>
    </source>
</evidence>
<dbReference type="Gene3D" id="2.60.120.620">
    <property type="entry name" value="q2cbj1_9rhob like domain"/>
    <property type="match status" value="1"/>
</dbReference>
<keyword evidence="2" id="KW-0479">Metal-binding</keyword>
<proteinExistence type="predicted"/>
<feature type="domain" description="Fe2OG dioxygenase" evidence="7">
    <location>
        <begin position="117"/>
        <end position="217"/>
    </location>
</feature>
<evidence type="ECO:0000256" key="6">
    <source>
        <dbReference type="ARBA" id="ARBA00023004"/>
    </source>
</evidence>
<dbReference type="Proteomes" id="UP000316603">
    <property type="component" value="Unassembled WGS sequence"/>
</dbReference>
<gene>
    <name evidence="8" type="ORF">FHX78_111547</name>
</gene>
<evidence type="ECO:0000313" key="9">
    <source>
        <dbReference type="Proteomes" id="UP000316603"/>
    </source>
</evidence>
<dbReference type="AlphaFoldDB" id="A0A561TBX6"/>
<keyword evidence="4" id="KW-0223">Dioxygenase</keyword>
<accession>A0A561TBX6</accession>
<reference evidence="8 9" key="1">
    <citation type="submission" date="2019-06" db="EMBL/GenBank/DDBJ databases">
        <title>Sequencing the genomes of 1000 actinobacteria strains.</title>
        <authorList>
            <person name="Klenk H.-P."/>
        </authorList>
    </citation>
    <scope>NUCLEOTIDE SEQUENCE [LARGE SCALE GENOMIC DNA]</scope>
    <source>
        <strain evidence="8 9">DSM 41695</strain>
    </source>
</reference>
<dbReference type="InterPro" id="IPR044862">
    <property type="entry name" value="Pro_4_hyd_alph_FE2OG_OXY"/>
</dbReference>
<comment type="caution">
    <text evidence="8">The sequence shown here is derived from an EMBL/GenBank/DDBJ whole genome shotgun (WGS) entry which is preliminary data.</text>
</comment>
<dbReference type="GO" id="GO:0016705">
    <property type="term" value="F:oxidoreductase activity, acting on paired donors, with incorporation or reduction of molecular oxygen"/>
    <property type="evidence" value="ECO:0007669"/>
    <property type="project" value="InterPro"/>
</dbReference>
<dbReference type="OrthoDB" id="484647at2"/>